<protein>
    <recommendedName>
        <fullName evidence="2">Thioredoxin domain-containing protein</fullName>
    </recommendedName>
</protein>
<organism evidence="3">
    <name type="scientific">Oryza punctata</name>
    <name type="common">Red rice</name>
    <dbReference type="NCBI Taxonomy" id="4537"/>
    <lineage>
        <taxon>Eukaryota</taxon>
        <taxon>Viridiplantae</taxon>
        <taxon>Streptophyta</taxon>
        <taxon>Embryophyta</taxon>
        <taxon>Tracheophyta</taxon>
        <taxon>Spermatophyta</taxon>
        <taxon>Magnoliopsida</taxon>
        <taxon>Liliopsida</taxon>
        <taxon>Poales</taxon>
        <taxon>Poaceae</taxon>
        <taxon>BOP clade</taxon>
        <taxon>Oryzoideae</taxon>
        <taxon>Oryzeae</taxon>
        <taxon>Oryzinae</taxon>
        <taxon>Oryza</taxon>
    </lineage>
</organism>
<keyword evidence="4" id="KW-1185">Reference proteome</keyword>
<reference evidence="3" key="2">
    <citation type="submission" date="2018-05" db="EMBL/GenBank/DDBJ databases">
        <title>OpunRS2 (Oryza punctata Reference Sequence Version 2).</title>
        <authorList>
            <person name="Zhang J."/>
            <person name="Kudrna D."/>
            <person name="Lee S."/>
            <person name="Talag J."/>
            <person name="Welchert J."/>
            <person name="Wing R.A."/>
        </authorList>
    </citation>
    <scope>NUCLEOTIDE SEQUENCE [LARGE SCALE GENOMIC DNA]</scope>
</reference>
<dbReference type="CDD" id="cd02947">
    <property type="entry name" value="TRX_family"/>
    <property type="match status" value="1"/>
</dbReference>
<name>A0A0E0L6D6_ORYPU</name>
<dbReference type="SUPFAM" id="SSF52833">
    <property type="entry name" value="Thioredoxin-like"/>
    <property type="match status" value="1"/>
</dbReference>
<feature type="domain" description="Thioredoxin" evidence="2">
    <location>
        <begin position="85"/>
        <end position="154"/>
    </location>
</feature>
<evidence type="ECO:0000259" key="2">
    <source>
        <dbReference type="Pfam" id="PF00085"/>
    </source>
</evidence>
<feature type="transmembrane region" description="Helical" evidence="1">
    <location>
        <begin position="32"/>
        <end position="50"/>
    </location>
</feature>
<dbReference type="AlphaFoldDB" id="A0A0E0L6D6"/>
<keyword evidence="1" id="KW-1133">Transmembrane helix</keyword>
<dbReference type="PANTHER" id="PTHR46050">
    <property type="entry name" value="TPR REPEAT-CONTAINING THIOREDOXIN"/>
    <property type="match status" value="1"/>
</dbReference>
<dbReference type="STRING" id="4537.A0A0E0L6D6"/>
<sequence>MIFVLVVYVASCIGSLTCFSGLLYAVLDATTVVVLLLLAVAPVLLPLASLDVEDDATTTTSLPIEPPEPFTRRHEPEHNLCGMSSGVSVVYFMAAMNQQCQQITPFVDSLCSECPSVNFLKVNVDENPMVARAENVRIVPSFKIYKDGARVKEMICPSLHILRYSVKHYAVSSS</sequence>
<evidence type="ECO:0000313" key="3">
    <source>
        <dbReference type="EnsemblPlants" id="OPUNC05G25180.1"/>
    </source>
</evidence>
<keyword evidence="1" id="KW-0472">Membrane</keyword>
<dbReference type="Proteomes" id="UP000026962">
    <property type="component" value="Chromosome 5"/>
</dbReference>
<proteinExistence type="predicted"/>
<accession>A0A0E0L6D6</accession>
<dbReference type="InterPro" id="IPR013766">
    <property type="entry name" value="Thioredoxin_domain"/>
</dbReference>
<dbReference type="Pfam" id="PF00085">
    <property type="entry name" value="Thioredoxin"/>
    <property type="match status" value="1"/>
</dbReference>
<dbReference type="PANTHER" id="PTHR46050:SF29">
    <property type="entry name" value="TPR REPEAT-CONTAINING THIOREDOXIN TTL4"/>
    <property type="match status" value="1"/>
</dbReference>
<dbReference type="GO" id="GO:0005737">
    <property type="term" value="C:cytoplasm"/>
    <property type="evidence" value="ECO:0007669"/>
    <property type="project" value="TreeGrafter"/>
</dbReference>
<dbReference type="InterPro" id="IPR044534">
    <property type="entry name" value="TTL1-4"/>
</dbReference>
<dbReference type="Gramene" id="OPUNC05G25180.1">
    <property type="protein sequence ID" value="OPUNC05G25180.1"/>
    <property type="gene ID" value="OPUNC05G25180"/>
</dbReference>
<dbReference type="EnsemblPlants" id="OPUNC05G25180.1">
    <property type="protein sequence ID" value="OPUNC05G25180.1"/>
    <property type="gene ID" value="OPUNC05G25180"/>
</dbReference>
<dbReference type="InterPro" id="IPR036249">
    <property type="entry name" value="Thioredoxin-like_sf"/>
</dbReference>
<dbReference type="eggNOG" id="KOG0907">
    <property type="taxonomic scope" value="Eukaryota"/>
</dbReference>
<keyword evidence="1" id="KW-0812">Transmembrane</keyword>
<evidence type="ECO:0000256" key="1">
    <source>
        <dbReference type="SAM" id="Phobius"/>
    </source>
</evidence>
<reference evidence="3" key="1">
    <citation type="submission" date="2015-04" db="UniProtKB">
        <authorList>
            <consortium name="EnsemblPlants"/>
        </authorList>
    </citation>
    <scope>IDENTIFICATION</scope>
</reference>
<feature type="transmembrane region" description="Helical" evidence="1">
    <location>
        <begin position="6"/>
        <end position="25"/>
    </location>
</feature>
<dbReference type="Gene3D" id="3.40.30.10">
    <property type="entry name" value="Glutaredoxin"/>
    <property type="match status" value="1"/>
</dbReference>
<evidence type="ECO:0000313" key="4">
    <source>
        <dbReference type="Proteomes" id="UP000026962"/>
    </source>
</evidence>
<dbReference type="HOGENOM" id="CLU_1542563_0_0_1"/>